<name>A0A4U1FFY2_MONMO</name>
<dbReference type="EMBL" id="RWIC01000147">
    <property type="protein sequence ID" value="TKC48722.1"/>
    <property type="molecule type" value="Genomic_DNA"/>
</dbReference>
<dbReference type="GO" id="GO:0008202">
    <property type="term" value="P:steroid metabolic process"/>
    <property type="evidence" value="ECO:0007669"/>
    <property type="project" value="TreeGrafter"/>
</dbReference>
<dbReference type="InterPro" id="IPR036291">
    <property type="entry name" value="NAD(P)-bd_dom_sf"/>
</dbReference>
<dbReference type="PANTHER" id="PTHR43313">
    <property type="entry name" value="SHORT-CHAIN DEHYDROGENASE/REDUCTASE FAMILY 9C"/>
    <property type="match status" value="1"/>
</dbReference>
<dbReference type="InterPro" id="IPR002347">
    <property type="entry name" value="SDR_fam"/>
</dbReference>
<dbReference type="GO" id="GO:0047035">
    <property type="term" value="F:testosterone dehydrogenase (NAD+) activity"/>
    <property type="evidence" value="ECO:0007669"/>
    <property type="project" value="TreeGrafter"/>
</dbReference>
<evidence type="ECO:0008006" key="4">
    <source>
        <dbReference type="Google" id="ProtNLM"/>
    </source>
</evidence>
<sequence>GDSGIGHALSKYLDELGFTVFAGVLDEKGSGAEELRRTCSKRLSVLQLDITDPQQIKDAHSKVKEKLQNRGLWAVVNNAGILGLPTDGELIPMTEYKRCMAVNFFGAVEVTKAFLPLLRKSKGRLVNISSMAGELTFPHKVVGAGHARCDPQCSLGAERESRALSRRAG</sequence>
<dbReference type="PRINTS" id="PR00081">
    <property type="entry name" value="GDHRDH"/>
</dbReference>
<proteinExistence type="inferred from homology"/>
<dbReference type="GO" id="GO:0004303">
    <property type="term" value="F:estradiol 17-beta-dehydrogenase [NAD(P)+] activity"/>
    <property type="evidence" value="ECO:0007669"/>
    <property type="project" value="TreeGrafter"/>
</dbReference>
<comment type="similarity">
    <text evidence="1">Belongs to the short-chain dehydrogenases/reductases (SDR) family.</text>
</comment>
<dbReference type="Proteomes" id="UP000308365">
    <property type="component" value="Unassembled WGS sequence"/>
</dbReference>
<dbReference type="SUPFAM" id="SSF51735">
    <property type="entry name" value="NAD(P)-binding Rossmann-fold domains"/>
    <property type="match status" value="1"/>
</dbReference>
<dbReference type="Gene3D" id="3.40.50.720">
    <property type="entry name" value="NAD(P)-binding Rossmann-like Domain"/>
    <property type="match status" value="1"/>
</dbReference>
<dbReference type="AlphaFoldDB" id="A0A4U1FFY2"/>
<evidence type="ECO:0000313" key="3">
    <source>
        <dbReference type="Proteomes" id="UP000308365"/>
    </source>
</evidence>
<evidence type="ECO:0000256" key="1">
    <source>
        <dbReference type="ARBA" id="ARBA00006484"/>
    </source>
</evidence>
<feature type="non-terminal residue" evidence="2">
    <location>
        <position position="1"/>
    </location>
</feature>
<evidence type="ECO:0000313" key="2">
    <source>
        <dbReference type="EMBL" id="TKC48722.1"/>
    </source>
</evidence>
<accession>A0A4U1FFY2</accession>
<protein>
    <recommendedName>
        <fullName evidence="4">Estradiol 17-beta-dehydrogenase 2</fullName>
    </recommendedName>
</protein>
<gene>
    <name evidence="2" type="ORF">EI555_002290</name>
</gene>
<comment type="caution">
    <text evidence="2">The sequence shown here is derived from an EMBL/GenBank/DDBJ whole genome shotgun (WGS) entry which is preliminary data.</text>
</comment>
<organism evidence="2 3">
    <name type="scientific">Monodon monoceros</name>
    <name type="common">Narwhal</name>
    <name type="synonym">Ceratodon monodon</name>
    <dbReference type="NCBI Taxonomy" id="40151"/>
    <lineage>
        <taxon>Eukaryota</taxon>
        <taxon>Metazoa</taxon>
        <taxon>Chordata</taxon>
        <taxon>Craniata</taxon>
        <taxon>Vertebrata</taxon>
        <taxon>Euteleostomi</taxon>
        <taxon>Mammalia</taxon>
        <taxon>Eutheria</taxon>
        <taxon>Laurasiatheria</taxon>
        <taxon>Artiodactyla</taxon>
        <taxon>Whippomorpha</taxon>
        <taxon>Cetacea</taxon>
        <taxon>Odontoceti</taxon>
        <taxon>Monodontidae</taxon>
        <taxon>Monodon</taxon>
    </lineage>
</organism>
<dbReference type="PANTHER" id="PTHR43313:SF3">
    <property type="entry name" value="17-BETA-HYDROXYSTEROID DEHYDROGENASE TYPE 2"/>
    <property type="match status" value="1"/>
</dbReference>
<dbReference type="Pfam" id="PF00106">
    <property type="entry name" value="adh_short"/>
    <property type="match status" value="1"/>
</dbReference>
<reference evidence="3" key="1">
    <citation type="journal article" date="2019" name="IScience">
        <title>Narwhal Genome Reveals Long-Term Low Genetic Diversity despite Current Large Abundance Size.</title>
        <authorList>
            <person name="Westbury M.V."/>
            <person name="Petersen B."/>
            <person name="Garde E."/>
            <person name="Heide-Jorgensen M.P."/>
            <person name="Lorenzen E.D."/>
        </authorList>
    </citation>
    <scope>NUCLEOTIDE SEQUENCE [LARGE SCALE GENOMIC DNA]</scope>
</reference>